<dbReference type="Gene3D" id="3.40.50.2000">
    <property type="entry name" value="Glycogen Phosphorylase B"/>
    <property type="match status" value="1"/>
</dbReference>
<dbReference type="Pfam" id="PF13432">
    <property type="entry name" value="TPR_16"/>
    <property type="match status" value="1"/>
</dbReference>
<dbReference type="SUPFAM" id="SSF48452">
    <property type="entry name" value="TPR-like"/>
    <property type="match status" value="1"/>
</dbReference>
<keyword evidence="4" id="KW-1185">Reference proteome</keyword>
<feature type="repeat" description="TPR" evidence="1">
    <location>
        <begin position="194"/>
        <end position="227"/>
    </location>
</feature>
<dbReference type="EMBL" id="CP040078">
    <property type="protein sequence ID" value="QCP52725.1"/>
    <property type="molecule type" value="Genomic_DNA"/>
</dbReference>
<dbReference type="KEGG" id="tvl:FAZ95_26650"/>
<evidence type="ECO:0000313" key="3">
    <source>
        <dbReference type="EMBL" id="QCP52725.1"/>
    </source>
</evidence>
<keyword evidence="2" id="KW-0812">Transmembrane</keyword>
<gene>
    <name evidence="3" type="ORF">FAZ95_26650</name>
</gene>
<dbReference type="PROSITE" id="PS50005">
    <property type="entry name" value="TPR"/>
    <property type="match status" value="5"/>
</dbReference>
<evidence type="ECO:0000313" key="4">
    <source>
        <dbReference type="Proteomes" id="UP000298656"/>
    </source>
</evidence>
<protein>
    <submittedName>
        <fullName evidence="3">Tetratricopeptide repeat protein</fullName>
    </submittedName>
</protein>
<evidence type="ECO:0000256" key="1">
    <source>
        <dbReference type="PROSITE-ProRule" id="PRU00339"/>
    </source>
</evidence>
<dbReference type="InterPro" id="IPR019734">
    <property type="entry name" value="TPR_rpt"/>
</dbReference>
<feature type="repeat" description="TPR" evidence="1">
    <location>
        <begin position="58"/>
        <end position="91"/>
    </location>
</feature>
<accession>A0A4P8IXN4</accession>
<keyword evidence="2" id="KW-0472">Membrane</keyword>
<dbReference type="InterPro" id="IPR052943">
    <property type="entry name" value="TMTC_O-mannosyl-trnsfr"/>
</dbReference>
<feature type="repeat" description="TPR" evidence="1">
    <location>
        <begin position="228"/>
        <end position="261"/>
    </location>
</feature>
<dbReference type="PROSITE" id="PS50293">
    <property type="entry name" value="TPR_REGION"/>
    <property type="match status" value="2"/>
</dbReference>
<dbReference type="AlphaFoldDB" id="A0A4P8IXN4"/>
<feature type="transmembrane region" description="Helical" evidence="2">
    <location>
        <begin position="7"/>
        <end position="29"/>
    </location>
</feature>
<keyword evidence="2" id="KW-1133">Transmembrane helix</keyword>
<dbReference type="Proteomes" id="UP000298656">
    <property type="component" value="Chromosome 2"/>
</dbReference>
<dbReference type="Gene3D" id="1.25.40.10">
    <property type="entry name" value="Tetratricopeptide repeat domain"/>
    <property type="match status" value="5"/>
</dbReference>
<dbReference type="SMART" id="SM00028">
    <property type="entry name" value="TPR"/>
    <property type="match status" value="6"/>
</dbReference>
<dbReference type="InterPro" id="IPR011990">
    <property type="entry name" value="TPR-like_helical_dom_sf"/>
</dbReference>
<feature type="repeat" description="TPR" evidence="1">
    <location>
        <begin position="126"/>
        <end position="159"/>
    </location>
</feature>
<keyword evidence="1" id="KW-0802">TPR repeat</keyword>
<dbReference type="Pfam" id="PF13414">
    <property type="entry name" value="TPR_11"/>
    <property type="match status" value="2"/>
</dbReference>
<organism evidence="3 4">
    <name type="scientific">Trinickia violacea</name>
    <dbReference type="NCBI Taxonomy" id="2571746"/>
    <lineage>
        <taxon>Bacteria</taxon>
        <taxon>Pseudomonadati</taxon>
        <taxon>Pseudomonadota</taxon>
        <taxon>Betaproteobacteria</taxon>
        <taxon>Burkholderiales</taxon>
        <taxon>Burkholderiaceae</taxon>
        <taxon>Trinickia</taxon>
    </lineage>
</organism>
<dbReference type="PANTHER" id="PTHR44809:SF1">
    <property type="entry name" value="PROTEIN O-MANNOSYL-TRANSFERASE TMTC1"/>
    <property type="match status" value="1"/>
</dbReference>
<proteinExistence type="predicted"/>
<sequence length="589" mass="64245">MGSFPGVVSAPGIVICVTVALVALCHSFATQRDSLILEQPIPSVTSLSTDAFPNADYAEAHNRLGNMLTGLGRLSEAKEAYQRAIEVRPQYPEALNNLGNVLRSLGQHAQAEMVCRLALVARPDFADAHNSLGVVLSDLQRFPEAETAYRQAVFFRPDNVEAHYNLGIVLRALDRLSEAEAAYRQALAIRPDCVEALNNLGSVLQAFDRLPEAAAVYGQALTLRPGFAEAHQNLGNVLKELGQLPEAEAAYRRAISFRADYGDAIFGLATLLLSTGRFEEGWRLYECRYDQPEFVHQMSRSLLSCPQWQGEALAGKSVLVWQEDGLGDMIQFGRYLPLLKAQGAAHVAFACVPALHRLFAAVDGIDAVLDHDTAQARSSGYDCWTSPLSAPFRMRTTVDTIPHFVYRIPEPSLVESWRARLSTLAPGPRIGLVWKGNSKHHNDANRSLPTLAALAPLWSVPGVGFVSLQKGQGEDEARCPPPGQPLLHLGSDVTDFADTAAIVSQLDLVIGVDTSTAHLAASLGKPCWVLLPGRDVDWRWMRERTDSPWYPGTLRLFRQSAGEGWPAAIERVRQALAEALPALTQPVAG</sequence>
<evidence type="ECO:0000256" key="2">
    <source>
        <dbReference type="SAM" id="Phobius"/>
    </source>
</evidence>
<feature type="repeat" description="TPR" evidence="1">
    <location>
        <begin position="160"/>
        <end position="193"/>
    </location>
</feature>
<reference evidence="3 4" key="1">
    <citation type="submission" date="2019-05" db="EMBL/GenBank/DDBJ databases">
        <title>Burkholderia sp. DHOD12, isolated from subtropical forest soil.</title>
        <authorList>
            <person name="Gao Z.-H."/>
            <person name="Qiu L.-H."/>
        </authorList>
    </citation>
    <scope>NUCLEOTIDE SEQUENCE [LARGE SCALE GENOMIC DNA]</scope>
    <source>
        <strain evidence="3 4">DHOD12</strain>
    </source>
</reference>
<dbReference type="OrthoDB" id="9814129at2"/>
<dbReference type="SUPFAM" id="SSF53756">
    <property type="entry name" value="UDP-Glycosyltransferase/glycogen phosphorylase"/>
    <property type="match status" value="1"/>
</dbReference>
<dbReference type="PANTHER" id="PTHR44809">
    <property type="match status" value="1"/>
</dbReference>
<name>A0A4P8IXN4_9BURK</name>